<name>B7LSL0_ESCF3</name>
<dbReference type="KEGG" id="efe:EFER_1781"/>
<evidence type="ECO:0000256" key="1">
    <source>
        <dbReference type="ARBA" id="ARBA00004429"/>
    </source>
</evidence>
<dbReference type="GO" id="GO:0005886">
    <property type="term" value="C:plasma membrane"/>
    <property type="evidence" value="ECO:0007669"/>
    <property type="project" value="UniProtKB-SubCell"/>
</dbReference>
<dbReference type="Proteomes" id="UP000000745">
    <property type="component" value="Chromosome"/>
</dbReference>
<evidence type="ECO:0000259" key="9">
    <source>
        <dbReference type="PROSITE" id="PS50928"/>
    </source>
</evidence>
<dbReference type="CDD" id="cd06261">
    <property type="entry name" value="TM_PBP2"/>
    <property type="match status" value="1"/>
</dbReference>
<feature type="transmembrane region" description="Helical" evidence="8">
    <location>
        <begin position="240"/>
        <end position="259"/>
    </location>
</feature>
<dbReference type="SUPFAM" id="SSF161098">
    <property type="entry name" value="MetI-like"/>
    <property type="match status" value="1"/>
</dbReference>
<keyword evidence="3" id="KW-1003">Cell membrane</keyword>
<dbReference type="InterPro" id="IPR000515">
    <property type="entry name" value="MetI-like"/>
</dbReference>
<dbReference type="PROSITE" id="PS50928">
    <property type="entry name" value="ABC_TM1"/>
    <property type="match status" value="1"/>
</dbReference>
<evidence type="ECO:0000313" key="11">
    <source>
        <dbReference type="Proteomes" id="UP000000745"/>
    </source>
</evidence>
<gene>
    <name evidence="10" type="ordered locus">EFER_1781</name>
</gene>
<dbReference type="PANTHER" id="PTHR43386">
    <property type="entry name" value="OLIGOPEPTIDE TRANSPORT SYSTEM PERMEASE PROTEIN APPC"/>
    <property type="match status" value="1"/>
</dbReference>
<evidence type="ECO:0000256" key="2">
    <source>
        <dbReference type="ARBA" id="ARBA00022448"/>
    </source>
</evidence>
<dbReference type="PANTHER" id="PTHR43386:SF23">
    <property type="entry name" value="ABC TRANSPORTER"/>
    <property type="match status" value="1"/>
</dbReference>
<evidence type="ECO:0000256" key="6">
    <source>
        <dbReference type="ARBA" id="ARBA00022989"/>
    </source>
</evidence>
<dbReference type="EMBL" id="CU928158">
    <property type="protein sequence ID" value="CAQ89296.1"/>
    <property type="molecule type" value="Genomic_DNA"/>
</dbReference>
<dbReference type="Pfam" id="PF00528">
    <property type="entry name" value="BPD_transp_1"/>
    <property type="match status" value="1"/>
</dbReference>
<dbReference type="EC" id="3.6.3.24" evidence="10"/>
<keyword evidence="2 8" id="KW-0813">Transport</keyword>
<comment type="subcellular location">
    <subcellularLocation>
        <location evidence="1">Cell inner membrane</location>
        <topology evidence="1">Multi-pass membrane protein</topology>
    </subcellularLocation>
    <subcellularLocation>
        <location evidence="8">Cell membrane</location>
        <topology evidence="8">Multi-pass membrane protein</topology>
    </subcellularLocation>
</comment>
<protein>
    <submittedName>
        <fullName evidence="10">Inner membrane transport protein</fullName>
        <ecNumber evidence="10">3.6.3.24</ecNumber>
    </submittedName>
</protein>
<dbReference type="HOGENOM" id="CLU_028518_5_4_6"/>
<feature type="domain" description="ABC transmembrane type-1" evidence="9">
    <location>
        <begin position="74"/>
        <end position="263"/>
    </location>
</feature>
<keyword evidence="7 8" id="KW-0472">Membrane</keyword>
<evidence type="ECO:0000256" key="7">
    <source>
        <dbReference type="ARBA" id="ARBA00023136"/>
    </source>
</evidence>
<dbReference type="InterPro" id="IPR050366">
    <property type="entry name" value="BP-dependent_transpt_permease"/>
</dbReference>
<evidence type="ECO:0000256" key="8">
    <source>
        <dbReference type="RuleBase" id="RU363032"/>
    </source>
</evidence>
<keyword evidence="4" id="KW-0997">Cell inner membrane</keyword>
<organism evidence="10 11">
    <name type="scientific">Escherichia fergusonii (strain ATCC 35469 / DSM 13698 / CCUG 18766 / IAM 14443 / JCM 21226 / LMG 7866 / NBRC 102419 / NCTC 12128 / CDC 0568-73)</name>
    <dbReference type="NCBI Taxonomy" id="585054"/>
    <lineage>
        <taxon>Bacteria</taxon>
        <taxon>Pseudomonadati</taxon>
        <taxon>Pseudomonadota</taxon>
        <taxon>Gammaproteobacteria</taxon>
        <taxon>Enterobacterales</taxon>
        <taxon>Enterobacteriaceae</taxon>
        <taxon>Escherichia</taxon>
    </lineage>
</organism>
<reference evidence="11" key="1">
    <citation type="journal article" date="2009" name="PLoS Genet.">
        <title>Organised genome dynamics in the Escherichia coli species results in highly diverse adaptive paths.</title>
        <authorList>
            <person name="Touchon M."/>
            <person name="Hoede C."/>
            <person name="Tenaillon O."/>
            <person name="Barbe V."/>
            <person name="Baeriswyl S."/>
            <person name="Bidet P."/>
            <person name="Bingen E."/>
            <person name="Bonacorsi S."/>
            <person name="Bouchier C."/>
            <person name="Bouvet O."/>
            <person name="Calteau A."/>
            <person name="Chiapello H."/>
            <person name="Clermont O."/>
            <person name="Cruveiller S."/>
            <person name="Danchin A."/>
            <person name="Diard M."/>
            <person name="Dossat C."/>
            <person name="Karoui M.E."/>
            <person name="Frapy E."/>
            <person name="Garry L."/>
            <person name="Ghigo J.M."/>
            <person name="Gilles A.M."/>
            <person name="Johnson J."/>
            <person name="Le Bouguenec C."/>
            <person name="Lescat M."/>
            <person name="Mangenot S."/>
            <person name="Martinez-Jehanne V."/>
            <person name="Matic I."/>
            <person name="Nassif X."/>
            <person name="Oztas S."/>
            <person name="Petit M.A."/>
            <person name="Pichon C."/>
            <person name="Rouy Z."/>
            <person name="Ruf C.S."/>
            <person name="Schneider D."/>
            <person name="Tourret J."/>
            <person name="Vacherie B."/>
            <person name="Vallenet D."/>
            <person name="Medigue C."/>
            <person name="Rocha E.P.C."/>
            <person name="Denamur E."/>
        </authorList>
    </citation>
    <scope>NUCLEOTIDE SEQUENCE [LARGE SCALE GENOMIC DNA]</scope>
    <source>
        <strain evidence="11">ATCC 35469 / DSM 13698 / BCRC 15582 / CCUG 18766 / IAM 14443 / JCM 21226 / LMG 7866 / NBRC 102419 / NCTC 12128 / CDC 0568-73</strain>
    </source>
</reference>
<evidence type="ECO:0000256" key="4">
    <source>
        <dbReference type="ARBA" id="ARBA00022519"/>
    </source>
</evidence>
<dbReference type="GO" id="GO:0055085">
    <property type="term" value="P:transmembrane transport"/>
    <property type="evidence" value="ECO:0007669"/>
    <property type="project" value="InterPro"/>
</dbReference>
<keyword evidence="6 8" id="KW-1133">Transmembrane helix</keyword>
<dbReference type="AlphaFoldDB" id="B7LSL0"/>
<evidence type="ECO:0000256" key="3">
    <source>
        <dbReference type="ARBA" id="ARBA00022475"/>
    </source>
</evidence>
<keyword evidence="11" id="KW-1185">Reference proteome</keyword>
<feature type="transmembrane region" description="Helical" evidence="8">
    <location>
        <begin position="78"/>
        <end position="99"/>
    </location>
</feature>
<proteinExistence type="inferred from homology"/>
<comment type="similarity">
    <text evidence="8">Belongs to the binding-protein-dependent transport system permease family.</text>
</comment>
<accession>B7LSL0</accession>
<evidence type="ECO:0000256" key="5">
    <source>
        <dbReference type="ARBA" id="ARBA00022692"/>
    </source>
</evidence>
<dbReference type="Gene3D" id="1.10.3720.10">
    <property type="entry name" value="MetI-like"/>
    <property type="match status" value="1"/>
</dbReference>
<keyword evidence="5 8" id="KW-0812">Transmembrane</keyword>
<keyword evidence="10" id="KW-0378">Hydrolase</keyword>
<evidence type="ECO:0000313" key="10">
    <source>
        <dbReference type="EMBL" id="CAQ89296.1"/>
    </source>
</evidence>
<dbReference type="GO" id="GO:0016787">
    <property type="term" value="F:hydrolase activity"/>
    <property type="evidence" value="ECO:0007669"/>
    <property type="project" value="UniProtKB-KW"/>
</dbReference>
<dbReference type="InterPro" id="IPR035906">
    <property type="entry name" value="MetI-like_sf"/>
</dbReference>
<sequence>MRWSGQMLYNPAPVLLRLFVSASLLLIITCCGVLALQDPLAVNLLARHLPPDTQHWFGTDNLGRDLWIRCFQGALTSLQIGVGAALCSGFIALMMAAISRINRHFDTLVRLLTDAMLSMPHLLLLILICFTLGGGKNGVIMAVAFTHWPRLALILRAEAERVAQSDYLMLTRRAGRRALYCWRHHYLPALLPQWLTGTLLMFPHAVLHSAALSFLGFGLAPHEPSLGLLLADALRFISYGNWWLVLFPGLMLFILVMLFDQLARAVQQLWLRNDKC</sequence>